<name>A0ABR4G7X7_9EURO</name>
<evidence type="ECO:0000313" key="2">
    <source>
        <dbReference type="EMBL" id="KAL2795106.1"/>
    </source>
</evidence>
<feature type="region of interest" description="Disordered" evidence="1">
    <location>
        <begin position="1"/>
        <end position="177"/>
    </location>
</feature>
<protein>
    <submittedName>
        <fullName evidence="2">Uncharacterized protein</fullName>
    </submittedName>
</protein>
<gene>
    <name evidence="2" type="ORF">BJX66DRAFT_337324</name>
</gene>
<proteinExistence type="predicted"/>
<sequence length="177" mass="18677">MSELSNVPDQQAGFFKPSVKPTGPNTQPHGPLHQDKHAPGVKASPYDNKPEFSMETHSPGTAPAGSSFKPNPIDHPGEQGLNPNVERSHGKEPVKTTAEQTLMGATSKDVHKGLGHPGSGQTSTEMRHDGQHTRKNPGHGLEGSLQGVPGEFGTRTDQRLSQKPTAASGSHAEGPRP</sequence>
<evidence type="ECO:0000313" key="3">
    <source>
        <dbReference type="Proteomes" id="UP001610563"/>
    </source>
</evidence>
<comment type="caution">
    <text evidence="2">The sequence shown here is derived from an EMBL/GenBank/DDBJ whole genome shotgun (WGS) entry which is preliminary data.</text>
</comment>
<evidence type="ECO:0000256" key="1">
    <source>
        <dbReference type="SAM" id="MobiDB-lite"/>
    </source>
</evidence>
<organism evidence="2 3">
    <name type="scientific">Aspergillus keveii</name>
    <dbReference type="NCBI Taxonomy" id="714993"/>
    <lineage>
        <taxon>Eukaryota</taxon>
        <taxon>Fungi</taxon>
        <taxon>Dikarya</taxon>
        <taxon>Ascomycota</taxon>
        <taxon>Pezizomycotina</taxon>
        <taxon>Eurotiomycetes</taxon>
        <taxon>Eurotiomycetidae</taxon>
        <taxon>Eurotiales</taxon>
        <taxon>Aspergillaceae</taxon>
        <taxon>Aspergillus</taxon>
        <taxon>Aspergillus subgen. Nidulantes</taxon>
    </lineage>
</organism>
<dbReference type="EMBL" id="JBFTWV010000038">
    <property type="protein sequence ID" value="KAL2795106.1"/>
    <property type="molecule type" value="Genomic_DNA"/>
</dbReference>
<keyword evidence="3" id="KW-1185">Reference proteome</keyword>
<accession>A0ABR4G7X7</accession>
<reference evidence="2 3" key="1">
    <citation type="submission" date="2024-07" db="EMBL/GenBank/DDBJ databases">
        <title>Section-level genome sequencing and comparative genomics of Aspergillus sections Usti and Cavernicolus.</title>
        <authorList>
            <consortium name="Lawrence Berkeley National Laboratory"/>
            <person name="Nybo J.L."/>
            <person name="Vesth T.C."/>
            <person name="Theobald S."/>
            <person name="Frisvad J.C."/>
            <person name="Larsen T.O."/>
            <person name="Kjaerboelling I."/>
            <person name="Rothschild-Mancinelli K."/>
            <person name="Lyhne E.K."/>
            <person name="Kogle M.E."/>
            <person name="Barry K."/>
            <person name="Clum A."/>
            <person name="Na H."/>
            <person name="Ledsgaard L."/>
            <person name="Lin J."/>
            <person name="Lipzen A."/>
            <person name="Kuo A."/>
            <person name="Riley R."/>
            <person name="Mondo S."/>
            <person name="Labutti K."/>
            <person name="Haridas S."/>
            <person name="Pangalinan J."/>
            <person name="Salamov A.A."/>
            <person name="Simmons B.A."/>
            <person name="Magnuson J.K."/>
            <person name="Chen J."/>
            <person name="Drula E."/>
            <person name="Henrissat B."/>
            <person name="Wiebenga A."/>
            <person name="Lubbers R.J."/>
            <person name="Gomes A.C."/>
            <person name="Makela M.R."/>
            <person name="Stajich J."/>
            <person name="Grigoriev I.V."/>
            <person name="Mortensen U.H."/>
            <person name="De Vries R.P."/>
            <person name="Baker S.E."/>
            <person name="Andersen M.R."/>
        </authorList>
    </citation>
    <scope>NUCLEOTIDE SEQUENCE [LARGE SCALE GENOMIC DNA]</scope>
    <source>
        <strain evidence="2 3">CBS 209.92</strain>
    </source>
</reference>
<dbReference type="Proteomes" id="UP001610563">
    <property type="component" value="Unassembled WGS sequence"/>
</dbReference>